<keyword evidence="3" id="KW-1185">Reference proteome</keyword>
<comment type="caution">
    <text evidence="2">The sequence shown here is derived from an EMBL/GenBank/DDBJ whole genome shotgun (WGS) entry which is preliminary data.</text>
</comment>
<dbReference type="EMBL" id="JAUKUA010000002">
    <property type="protein sequence ID" value="KAK0724229.1"/>
    <property type="molecule type" value="Genomic_DNA"/>
</dbReference>
<accession>A0AA40AYB9</accession>
<keyword evidence="1" id="KW-0812">Transmembrane</keyword>
<protein>
    <submittedName>
        <fullName evidence="2">Uncharacterized protein</fullName>
    </submittedName>
</protein>
<name>A0AA40AYB9_9PEZI</name>
<sequence length="275" mass="30891">MSHILCHDCLQLSYISSALFQKSTALLASPMFGRWNHDHMAMHHHMQPNSTAIYTAHTAVFDTILKEDKELASLKEYLIKLTYYYQIIDIESIVCQIGQEPGTVSMELGNDAISFSVVFLDKDLGKEEQSECDTITQWSAILSTKLTEAWVATILLLIPTWNYVYIGSATKYVHGLSGRSGPGLNDWIKQCGLSCTTGHFAIFLLVVFTKAIFTIWFGVLIETKLAGMTGWAGKHCRLHSLSPWDYLPGHESTYLMEDTDLSQSRPVADNRAMEN</sequence>
<evidence type="ECO:0000313" key="3">
    <source>
        <dbReference type="Proteomes" id="UP001172102"/>
    </source>
</evidence>
<feature type="transmembrane region" description="Helical" evidence="1">
    <location>
        <begin position="200"/>
        <end position="221"/>
    </location>
</feature>
<keyword evidence="1" id="KW-1133">Transmembrane helix</keyword>
<keyword evidence="1" id="KW-0472">Membrane</keyword>
<gene>
    <name evidence="2" type="ORF">B0H67DRAFT_597968</name>
</gene>
<proteinExistence type="predicted"/>
<evidence type="ECO:0000256" key="1">
    <source>
        <dbReference type="SAM" id="Phobius"/>
    </source>
</evidence>
<dbReference type="Proteomes" id="UP001172102">
    <property type="component" value="Unassembled WGS sequence"/>
</dbReference>
<evidence type="ECO:0000313" key="2">
    <source>
        <dbReference type="EMBL" id="KAK0724229.1"/>
    </source>
</evidence>
<reference evidence="2" key="1">
    <citation type="submission" date="2023-06" db="EMBL/GenBank/DDBJ databases">
        <title>Genome-scale phylogeny and comparative genomics of the fungal order Sordariales.</title>
        <authorList>
            <consortium name="Lawrence Berkeley National Laboratory"/>
            <person name="Hensen N."/>
            <person name="Bonometti L."/>
            <person name="Westerberg I."/>
            <person name="Brannstrom I.O."/>
            <person name="Guillou S."/>
            <person name="Cros-Aarteil S."/>
            <person name="Calhoun S."/>
            <person name="Haridas S."/>
            <person name="Kuo A."/>
            <person name="Mondo S."/>
            <person name="Pangilinan J."/>
            <person name="Riley R."/>
            <person name="Labutti K."/>
            <person name="Andreopoulos B."/>
            <person name="Lipzen A."/>
            <person name="Chen C."/>
            <person name="Yanf M."/>
            <person name="Daum C."/>
            <person name="Ng V."/>
            <person name="Clum A."/>
            <person name="Steindorff A."/>
            <person name="Ohm R."/>
            <person name="Martin F."/>
            <person name="Silar P."/>
            <person name="Natvig D."/>
            <person name="Lalanne C."/>
            <person name="Gautier V."/>
            <person name="Ament-Velasquez S.L."/>
            <person name="Kruys A."/>
            <person name="Hutchinson M.I."/>
            <person name="Powell A.J."/>
            <person name="Barry K."/>
            <person name="Miller A.N."/>
            <person name="Grigoriev I.V."/>
            <person name="Debuchy R."/>
            <person name="Gladieux P."/>
            <person name="Thoren M.H."/>
            <person name="Johannesson H."/>
        </authorList>
    </citation>
    <scope>NUCLEOTIDE SEQUENCE</scope>
    <source>
        <strain evidence="2">SMH4607-1</strain>
    </source>
</reference>
<organism evidence="2 3">
    <name type="scientific">Lasiosphaeris hirsuta</name>
    <dbReference type="NCBI Taxonomy" id="260670"/>
    <lineage>
        <taxon>Eukaryota</taxon>
        <taxon>Fungi</taxon>
        <taxon>Dikarya</taxon>
        <taxon>Ascomycota</taxon>
        <taxon>Pezizomycotina</taxon>
        <taxon>Sordariomycetes</taxon>
        <taxon>Sordariomycetidae</taxon>
        <taxon>Sordariales</taxon>
        <taxon>Lasiosphaeriaceae</taxon>
        <taxon>Lasiosphaeris</taxon>
    </lineage>
</organism>
<dbReference type="AlphaFoldDB" id="A0AA40AYB9"/>